<keyword evidence="2" id="KW-0378">Hydrolase</keyword>
<keyword evidence="1" id="KW-1133">Transmembrane helix</keyword>
<dbReference type="RefSeq" id="WP_368409028.1">
    <property type="nucleotide sequence ID" value="NZ_JALLGW010000001.1"/>
</dbReference>
<feature type="transmembrane region" description="Helical" evidence="1">
    <location>
        <begin position="91"/>
        <end position="109"/>
    </location>
</feature>
<dbReference type="Proteomes" id="UP001596099">
    <property type="component" value="Unassembled WGS sequence"/>
</dbReference>
<evidence type="ECO:0000313" key="3">
    <source>
        <dbReference type="Proteomes" id="UP001596099"/>
    </source>
</evidence>
<keyword evidence="1" id="KW-0812">Transmembrane</keyword>
<feature type="transmembrane region" description="Helical" evidence="1">
    <location>
        <begin position="61"/>
        <end position="79"/>
    </location>
</feature>
<feature type="transmembrane region" description="Helical" evidence="1">
    <location>
        <begin position="147"/>
        <end position="163"/>
    </location>
</feature>
<dbReference type="Pfam" id="PF04307">
    <property type="entry name" value="YdjM"/>
    <property type="match status" value="1"/>
</dbReference>
<name>A0ABD5RSR8_9EURY</name>
<evidence type="ECO:0000313" key="2">
    <source>
        <dbReference type="EMBL" id="MFC5973389.1"/>
    </source>
</evidence>
<dbReference type="EMBL" id="JBHSQH010000001">
    <property type="protein sequence ID" value="MFC5973389.1"/>
    <property type="molecule type" value="Genomic_DNA"/>
</dbReference>
<sequence length="175" mass="19553">MWPWGHAALGYLIYRVARHSRDQSWPPGDGPAIAVALGTQFPDLIDKPLAWSLNVLPSGRSFAHSIFIATIICSIAIVVSRRYGYRTPAWAFSIGYCAHLLGDALLPILQLDTEFLTFLAWPLLPPPPYENDSGFIEHFVNVTPDPFTLFGLALTLAVLGLWAHDRYPGIRWLVR</sequence>
<dbReference type="InterPro" id="IPR007404">
    <property type="entry name" value="YdjM-like"/>
</dbReference>
<keyword evidence="3" id="KW-1185">Reference proteome</keyword>
<comment type="caution">
    <text evidence="2">The sequence shown here is derived from an EMBL/GenBank/DDBJ whole genome shotgun (WGS) entry which is preliminary data.</text>
</comment>
<dbReference type="AlphaFoldDB" id="A0ABD5RSR8"/>
<dbReference type="GO" id="GO:0016787">
    <property type="term" value="F:hydrolase activity"/>
    <property type="evidence" value="ECO:0007669"/>
    <property type="project" value="UniProtKB-KW"/>
</dbReference>
<proteinExistence type="predicted"/>
<accession>A0ABD5RSR8</accession>
<protein>
    <submittedName>
        <fullName evidence="2">Metal-dependent hydrolase</fullName>
    </submittedName>
</protein>
<reference evidence="2 3" key="1">
    <citation type="journal article" date="2019" name="Int. J. Syst. Evol. Microbiol.">
        <title>The Global Catalogue of Microorganisms (GCM) 10K type strain sequencing project: providing services to taxonomists for standard genome sequencing and annotation.</title>
        <authorList>
            <consortium name="The Broad Institute Genomics Platform"/>
            <consortium name="The Broad Institute Genome Sequencing Center for Infectious Disease"/>
            <person name="Wu L."/>
            <person name="Ma J."/>
        </authorList>
    </citation>
    <scope>NUCLEOTIDE SEQUENCE [LARGE SCALE GENOMIC DNA]</scope>
    <source>
        <strain evidence="2 3">CGMCC 1.12543</strain>
    </source>
</reference>
<keyword evidence="1" id="KW-0472">Membrane</keyword>
<evidence type="ECO:0000256" key="1">
    <source>
        <dbReference type="SAM" id="Phobius"/>
    </source>
</evidence>
<organism evidence="2 3">
    <name type="scientific">Halomarina salina</name>
    <dbReference type="NCBI Taxonomy" id="1872699"/>
    <lineage>
        <taxon>Archaea</taxon>
        <taxon>Methanobacteriati</taxon>
        <taxon>Methanobacteriota</taxon>
        <taxon>Stenosarchaea group</taxon>
        <taxon>Halobacteria</taxon>
        <taxon>Halobacteriales</taxon>
        <taxon>Natronomonadaceae</taxon>
        <taxon>Halomarina</taxon>
    </lineage>
</organism>
<gene>
    <name evidence="2" type="ORF">ACFPYI_18825</name>
</gene>